<gene>
    <name evidence="1" type="ORF">MML48_6g00006363</name>
</gene>
<sequence length="450" mass="51013">MKLLVSSLLVILFYYNICLVGSIGLNEEFTWTRITFVERKSRYYRPKNVEISSKGGYVYSGGDALVFPEDDPVSSTTNRPDLNGDNANLEYIYENNIPMGANRWKNKLFITIPRRRLGVPSTLNYVPIDKPERHNVPLIPYPDLKTNAMRATADQEHIISTYRVAIDACDRLWTVDTGIVETLGNQTQLGEQRIIIIDLNTDKIIKTYRFKDSDLTHATVLAMTVVDVTSNNCDDAYAYFPDLAGFGLVVYSLKKDESWRVKHNYFYLEPQAGEFRIGGIPFQWNDGVFSAALTDARADGSRDMIFHSMAGTHLYVVSTKILKDKDLATRSYHEDDFKVLGDRGPGSQTSASDLHKSSGILFLSMVNQNAVGCWDTNKPFEPKNFGIVQRNDSTMVYPADLKIYQDDIIVLTNSMPVFLYSSLNYDEINFRVWMNNVYEAVKGTNCDNSI</sequence>
<protein>
    <submittedName>
        <fullName evidence="1">Protein yellow-related</fullName>
    </submittedName>
</protein>
<proteinExistence type="predicted"/>
<reference evidence="1" key="1">
    <citation type="submission" date="2022-04" db="EMBL/GenBank/DDBJ databases">
        <title>Chromosome-scale genome assembly of Holotrichia oblita Faldermann.</title>
        <authorList>
            <person name="Rongchong L."/>
        </authorList>
    </citation>
    <scope>NUCLEOTIDE SEQUENCE</scope>
    <source>
        <strain evidence="1">81SQS9</strain>
    </source>
</reference>
<dbReference type="Proteomes" id="UP001056778">
    <property type="component" value="Chromosome 6"/>
</dbReference>
<dbReference type="EMBL" id="CM043020">
    <property type="protein sequence ID" value="KAI4460332.1"/>
    <property type="molecule type" value="Genomic_DNA"/>
</dbReference>
<name>A0ACB9T0J2_HOLOL</name>
<keyword evidence="2" id="KW-1185">Reference proteome</keyword>
<evidence type="ECO:0000313" key="2">
    <source>
        <dbReference type="Proteomes" id="UP001056778"/>
    </source>
</evidence>
<comment type="caution">
    <text evidence="1">The sequence shown here is derived from an EMBL/GenBank/DDBJ whole genome shotgun (WGS) entry which is preliminary data.</text>
</comment>
<evidence type="ECO:0000313" key="1">
    <source>
        <dbReference type="EMBL" id="KAI4460332.1"/>
    </source>
</evidence>
<accession>A0ACB9T0J2</accession>
<organism evidence="1 2">
    <name type="scientific">Holotrichia oblita</name>
    <name type="common">Chafer beetle</name>
    <dbReference type="NCBI Taxonomy" id="644536"/>
    <lineage>
        <taxon>Eukaryota</taxon>
        <taxon>Metazoa</taxon>
        <taxon>Ecdysozoa</taxon>
        <taxon>Arthropoda</taxon>
        <taxon>Hexapoda</taxon>
        <taxon>Insecta</taxon>
        <taxon>Pterygota</taxon>
        <taxon>Neoptera</taxon>
        <taxon>Endopterygota</taxon>
        <taxon>Coleoptera</taxon>
        <taxon>Polyphaga</taxon>
        <taxon>Scarabaeiformia</taxon>
        <taxon>Scarabaeidae</taxon>
        <taxon>Melolonthinae</taxon>
        <taxon>Holotrichia</taxon>
    </lineage>
</organism>